<evidence type="ECO:0000313" key="3">
    <source>
        <dbReference type="EMBL" id="NPC66200.1"/>
    </source>
</evidence>
<organism evidence="3 4">
    <name type="scientific">Komagataeibacter melomenusus</name>
    <dbReference type="NCBI Taxonomy" id="2766578"/>
    <lineage>
        <taxon>Bacteria</taxon>
        <taxon>Pseudomonadati</taxon>
        <taxon>Pseudomonadota</taxon>
        <taxon>Alphaproteobacteria</taxon>
        <taxon>Acetobacterales</taxon>
        <taxon>Acetobacteraceae</taxon>
        <taxon>Komagataeibacter</taxon>
    </lineage>
</organism>
<keyword evidence="4" id="KW-1185">Reference proteome</keyword>
<dbReference type="InterPro" id="IPR009057">
    <property type="entry name" value="Homeodomain-like_sf"/>
</dbReference>
<feature type="domain" description="HTH tetR-type" evidence="2">
    <location>
        <begin position="15"/>
        <end position="36"/>
    </location>
</feature>
<gene>
    <name evidence="3" type="ORF">HNW77_07325</name>
</gene>
<dbReference type="EMBL" id="JABJWC010000014">
    <property type="protein sequence ID" value="NPC66200.1"/>
    <property type="molecule type" value="Genomic_DNA"/>
</dbReference>
<evidence type="ECO:0000259" key="2">
    <source>
        <dbReference type="Pfam" id="PF00440"/>
    </source>
</evidence>
<proteinExistence type="predicted"/>
<evidence type="ECO:0000256" key="1">
    <source>
        <dbReference type="ARBA" id="ARBA00023125"/>
    </source>
</evidence>
<dbReference type="InterPro" id="IPR001647">
    <property type="entry name" value="HTH_TetR"/>
</dbReference>
<sequence>MPYSKAHKENSRRRILDSAVKLFAAQGYDAVTLDQVEGSKNLLVLRPTL</sequence>
<accession>A0ABX2AEL2</accession>
<comment type="caution">
    <text evidence="3">The sequence shown here is derived from an EMBL/GenBank/DDBJ whole genome shotgun (WGS) entry which is preliminary data.</text>
</comment>
<keyword evidence="1" id="KW-0238">DNA-binding</keyword>
<name>A0ABX2AEL2_9PROT</name>
<dbReference type="Gene3D" id="1.10.10.60">
    <property type="entry name" value="Homeodomain-like"/>
    <property type="match status" value="1"/>
</dbReference>
<reference evidence="3 4" key="1">
    <citation type="journal article" date="2020" name="Microorganisms">
        <title>Description of Komagataeibacter melaceti sp. nov. and Komagataeibacter melomenusus sp. nov. Isolated from Apple Cider Vinegar.</title>
        <authorList>
            <person name="Maric L."/>
            <person name="Cleenwerck I."/>
            <person name="Accetto T."/>
            <person name="Vandamme P."/>
            <person name="Trcek J."/>
        </authorList>
    </citation>
    <scope>NUCLEOTIDE SEQUENCE [LARGE SCALE GENOMIC DNA]</scope>
    <source>
        <strain evidence="3 4">AV436</strain>
    </source>
</reference>
<dbReference type="Proteomes" id="UP000623090">
    <property type="component" value="Unassembled WGS sequence"/>
</dbReference>
<dbReference type="SUPFAM" id="SSF46689">
    <property type="entry name" value="Homeodomain-like"/>
    <property type="match status" value="1"/>
</dbReference>
<evidence type="ECO:0000313" key="4">
    <source>
        <dbReference type="Proteomes" id="UP000623090"/>
    </source>
</evidence>
<protein>
    <submittedName>
        <fullName evidence="3">TetR family transcriptional regulator</fullName>
    </submittedName>
</protein>
<dbReference type="Pfam" id="PF00440">
    <property type="entry name" value="TetR_N"/>
    <property type="match status" value="1"/>
</dbReference>